<dbReference type="EMBL" id="BBNY01000034">
    <property type="protein sequence ID" value="GAL89732.1"/>
    <property type="molecule type" value="Genomic_DNA"/>
</dbReference>
<dbReference type="Proteomes" id="UP000030184">
    <property type="component" value="Unassembled WGS sequence"/>
</dbReference>
<accession>A0A090VZ01</accession>
<name>A0A090VZ01_9FLAO</name>
<evidence type="ECO:0000256" key="1">
    <source>
        <dbReference type="ARBA" id="ARBA00023125"/>
    </source>
</evidence>
<dbReference type="AlphaFoldDB" id="A0A090VZ01"/>
<dbReference type="Gene3D" id="1.10.260.40">
    <property type="entry name" value="lambda repressor-like DNA-binding domains"/>
    <property type="match status" value="1"/>
</dbReference>
<gene>
    <name evidence="3" type="ORF">JCM19301_1774</name>
    <name evidence="4" type="ORF">JCM19302_1341</name>
    <name evidence="5" type="ORF">JCM19538_3304</name>
</gene>
<organism evidence="3 6">
    <name type="scientific">Jejuia pallidilutea</name>
    <dbReference type="NCBI Taxonomy" id="504487"/>
    <lineage>
        <taxon>Bacteria</taxon>
        <taxon>Pseudomonadati</taxon>
        <taxon>Bacteroidota</taxon>
        <taxon>Flavobacteriia</taxon>
        <taxon>Flavobacteriales</taxon>
        <taxon>Flavobacteriaceae</taxon>
        <taxon>Jejuia</taxon>
    </lineage>
</organism>
<evidence type="ECO:0000313" key="7">
    <source>
        <dbReference type="Proteomes" id="UP000030184"/>
    </source>
</evidence>
<dbReference type="CDD" id="cd00093">
    <property type="entry name" value="HTH_XRE"/>
    <property type="match status" value="1"/>
</dbReference>
<dbReference type="GO" id="GO:0003677">
    <property type="term" value="F:DNA binding"/>
    <property type="evidence" value="ECO:0007669"/>
    <property type="project" value="UniProtKB-KW"/>
</dbReference>
<dbReference type="RefSeq" id="WP_042247267.1">
    <property type="nucleotide sequence ID" value="NZ_BBNR01000053.1"/>
</dbReference>
<dbReference type="PANTHER" id="PTHR46558:SF4">
    <property type="entry name" value="DNA-BIDING PHAGE PROTEIN"/>
    <property type="match status" value="1"/>
</dbReference>
<dbReference type="SUPFAM" id="SSF47413">
    <property type="entry name" value="lambda repressor-like DNA-binding domains"/>
    <property type="match status" value="1"/>
</dbReference>
<evidence type="ECO:0000313" key="3">
    <source>
        <dbReference type="EMBL" id="GAL69183.1"/>
    </source>
</evidence>
<evidence type="ECO:0000259" key="2">
    <source>
        <dbReference type="PROSITE" id="PS50943"/>
    </source>
</evidence>
<dbReference type="OrthoDB" id="798409at2"/>
<dbReference type="EMBL" id="BBNS01000066">
    <property type="protein sequence ID" value="GAL73422.1"/>
    <property type="molecule type" value="Genomic_DNA"/>
</dbReference>
<keyword evidence="1" id="KW-0238">DNA-binding</keyword>
<dbReference type="EMBL" id="BBNR01000053">
    <property type="protein sequence ID" value="GAL69183.1"/>
    <property type="molecule type" value="Genomic_DNA"/>
</dbReference>
<evidence type="ECO:0000313" key="4">
    <source>
        <dbReference type="EMBL" id="GAL73422.1"/>
    </source>
</evidence>
<dbReference type="Proteomes" id="UP000029646">
    <property type="component" value="Unassembled WGS sequence"/>
</dbReference>
<reference evidence="7" key="1">
    <citation type="journal article" date="2014" name="Genome Announc.">
        <title>Draft Genome Sequence of Marine Flavobacterium Jejuia pallidilutea Strain 11shimoA1 and Pigmentation Mutants.</title>
        <authorList>
            <person name="Takatani N."/>
            <person name="Nakanishi M."/>
            <person name="Meirelles P."/>
            <person name="Mino S."/>
            <person name="Suda W."/>
            <person name="Oshima K."/>
            <person name="Hattori M."/>
            <person name="Ohkuma M."/>
            <person name="Hosokawa M."/>
            <person name="Miyashita K."/>
            <person name="Thompson F.L."/>
            <person name="Niwa A."/>
            <person name="Sawabe T."/>
            <person name="Sawabe T."/>
        </authorList>
    </citation>
    <scope>NUCLEOTIDE SEQUENCE [LARGE SCALE GENOMIC DNA]</scope>
    <source>
        <strain evidence="7">JCM 19538</strain>
    </source>
</reference>
<dbReference type="eggNOG" id="COG1396">
    <property type="taxonomic scope" value="Bacteria"/>
</dbReference>
<sequence length="118" mass="13838">MKVGEKIRKIRTLKGLSQDFVAEKLNISQVAYSDIENNKTKLSLERLEEISTIFKIPLNDIISFDEKNIFNNTFNNTSKGFFNTRKVINDNFENERKAYLDQIASLKDQITYLRKKLE</sequence>
<dbReference type="STRING" id="504487.JCM19538_3304"/>
<comment type="caution">
    <text evidence="3">The sequence shown here is derived from an EMBL/GenBank/DDBJ whole genome shotgun (WGS) entry which is preliminary data.</text>
</comment>
<dbReference type="Proteomes" id="UP000029641">
    <property type="component" value="Unassembled WGS sequence"/>
</dbReference>
<evidence type="ECO:0000313" key="6">
    <source>
        <dbReference type="Proteomes" id="UP000029641"/>
    </source>
</evidence>
<dbReference type="SMART" id="SM00530">
    <property type="entry name" value="HTH_XRE"/>
    <property type="match status" value="1"/>
</dbReference>
<dbReference type="InterPro" id="IPR001387">
    <property type="entry name" value="Cro/C1-type_HTH"/>
</dbReference>
<feature type="domain" description="HTH cro/C1-type" evidence="2">
    <location>
        <begin position="7"/>
        <end position="61"/>
    </location>
</feature>
<keyword evidence="7" id="KW-1185">Reference proteome</keyword>
<dbReference type="PANTHER" id="PTHR46558">
    <property type="entry name" value="TRACRIPTIONAL REGULATORY PROTEIN-RELATED-RELATED"/>
    <property type="match status" value="1"/>
</dbReference>
<proteinExistence type="predicted"/>
<dbReference type="InterPro" id="IPR010982">
    <property type="entry name" value="Lambda_DNA-bd_dom_sf"/>
</dbReference>
<dbReference type="PROSITE" id="PS50943">
    <property type="entry name" value="HTH_CROC1"/>
    <property type="match status" value="1"/>
</dbReference>
<dbReference type="Pfam" id="PF01381">
    <property type="entry name" value="HTH_3"/>
    <property type="match status" value="1"/>
</dbReference>
<evidence type="ECO:0000313" key="5">
    <source>
        <dbReference type="EMBL" id="GAL89732.1"/>
    </source>
</evidence>
<protein>
    <submittedName>
        <fullName evidence="3">Predicted transcriptional regulators</fullName>
    </submittedName>
</protein>